<dbReference type="RefSeq" id="WP_369174893.1">
    <property type="nucleotide sequence ID" value="NZ_CP163439.1"/>
</dbReference>
<proteinExistence type="predicted"/>
<sequence length="256" mass="28264">MDVLSLKNGNTTIDPRLDRVPQFDERSREYPIRTLVAERAPLRSAGWACPGWLNQGREGACVGFAWSHELIAKPVQVPGVNDSFARGVYREAQQLDEWPGENYSGTSVLAGAKAIVARGYMEEYRWAFGIDDVLRTLGYFGPVVIGIKWYDSMFETAPNGLLEVSEGDFGGHAILVRGVSLRARLDGHGTTTPVVRLRNSWGRDWGIDGDCYLRVTDLEKLLNDGGEACVPVTRKTGPLRSPEADPDLLREAGEID</sequence>
<feature type="region of interest" description="Disordered" evidence="1">
    <location>
        <begin position="233"/>
        <end position="256"/>
    </location>
</feature>
<dbReference type="SUPFAM" id="SSF54001">
    <property type="entry name" value="Cysteine proteinases"/>
    <property type="match status" value="1"/>
</dbReference>
<evidence type="ECO:0000313" key="2">
    <source>
        <dbReference type="EMBL" id="XDQ40187.1"/>
    </source>
</evidence>
<organism evidence="2">
    <name type="scientific">Streptomyces sp. R28</name>
    <dbReference type="NCBI Taxonomy" id="3238628"/>
    <lineage>
        <taxon>Bacteria</taxon>
        <taxon>Bacillati</taxon>
        <taxon>Actinomycetota</taxon>
        <taxon>Actinomycetes</taxon>
        <taxon>Kitasatosporales</taxon>
        <taxon>Streptomycetaceae</taxon>
        <taxon>Streptomyces</taxon>
    </lineage>
</organism>
<reference evidence="2" key="1">
    <citation type="submission" date="2024-07" db="EMBL/GenBank/DDBJ databases">
        <authorList>
            <person name="Yu S.T."/>
        </authorList>
    </citation>
    <scope>NUCLEOTIDE SEQUENCE</scope>
    <source>
        <strain evidence="2">R28</strain>
    </source>
</reference>
<dbReference type="EMBL" id="CP163439">
    <property type="protein sequence ID" value="XDQ40187.1"/>
    <property type="molecule type" value="Genomic_DNA"/>
</dbReference>
<protein>
    <recommendedName>
        <fullName evidence="3">Papain like protease</fullName>
    </recommendedName>
</protein>
<evidence type="ECO:0000256" key="1">
    <source>
        <dbReference type="SAM" id="MobiDB-lite"/>
    </source>
</evidence>
<accession>A0AB39QCE8</accession>
<gene>
    <name evidence="2" type="ORF">AB5J49_46450</name>
</gene>
<evidence type="ECO:0008006" key="3">
    <source>
        <dbReference type="Google" id="ProtNLM"/>
    </source>
</evidence>
<feature type="compositionally biased region" description="Basic and acidic residues" evidence="1">
    <location>
        <begin position="247"/>
        <end position="256"/>
    </location>
</feature>
<name>A0AB39QCE8_9ACTN</name>
<dbReference type="Gene3D" id="3.90.70.10">
    <property type="entry name" value="Cysteine proteinases"/>
    <property type="match status" value="2"/>
</dbReference>
<dbReference type="AlphaFoldDB" id="A0AB39QCE8"/>
<dbReference type="InterPro" id="IPR038765">
    <property type="entry name" value="Papain-like_cys_pep_sf"/>
</dbReference>